<evidence type="ECO:0000256" key="1">
    <source>
        <dbReference type="SAM" id="MobiDB-lite"/>
    </source>
</evidence>
<proteinExistence type="predicted"/>
<dbReference type="SUPFAM" id="SSF51110">
    <property type="entry name" value="alpha-D-mannose-specific plant lectins"/>
    <property type="match status" value="1"/>
</dbReference>
<dbReference type="InterPro" id="IPR036426">
    <property type="entry name" value="Bulb-type_lectin_dom_sf"/>
</dbReference>
<name>A0A0P7ATU3_9HYPO</name>
<comment type="caution">
    <text evidence="3">The sequence shown here is derived from an EMBL/GenBank/DDBJ whole genome shotgun (WGS) entry which is preliminary data.</text>
</comment>
<dbReference type="Gene3D" id="2.90.10.10">
    <property type="entry name" value="Bulb-type lectin domain"/>
    <property type="match status" value="2"/>
</dbReference>
<evidence type="ECO:0000259" key="2">
    <source>
        <dbReference type="PROSITE" id="PS50927"/>
    </source>
</evidence>
<reference evidence="3 4" key="1">
    <citation type="submission" date="2015-09" db="EMBL/GenBank/DDBJ databases">
        <title>Draft genome of a European isolate of the apple canker pathogen Neonectria ditissima.</title>
        <authorList>
            <person name="Gomez-Cortecero A."/>
            <person name="Harrison R.J."/>
            <person name="Armitage A.D."/>
        </authorList>
    </citation>
    <scope>NUCLEOTIDE SEQUENCE [LARGE SCALE GENOMIC DNA]</scope>
    <source>
        <strain evidence="3 4">R09/05</strain>
    </source>
</reference>
<dbReference type="InterPro" id="IPR001480">
    <property type="entry name" value="Bulb-type_lectin_dom"/>
</dbReference>
<dbReference type="AlphaFoldDB" id="A0A0P7ATU3"/>
<feature type="region of interest" description="Disordered" evidence="1">
    <location>
        <begin position="1"/>
        <end position="24"/>
    </location>
</feature>
<evidence type="ECO:0000313" key="3">
    <source>
        <dbReference type="EMBL" id="KPM36586.1"/>
    </source>
</evidence>
<dbReference type="OrthoDB" id="5047509at2759"/>
<keyword evidence="4" id="KW-1185">Reference proteome</keyword>
<organism evidence="3 4">
    <name type="scientific">Neonectria ditissima</name>
    <dbReference type="NCBI Taxonomy" id="78410"/>
    <lineage>
        <taxon>Eukaryota</taxon>
        <taxon>Fungi</taxon>
        <taxon>Dikarya</taxon>
        <taxon>Ascomycota</taxon>
        <taxon>Pezizomycotina</taxon>
        <taxon>Sordariomycetes</taxon>
        <taxon>Hypocreomycetidae</taxon>
        <taxon>Hypocreales</taxon>
        <taxon>Nectriaceae</taxon>
        <taxon>Neonectria</taxon>
    </lineage>
</organism>
<protein>
    <recommendedName>
        <fullName evidence="2">Bulb-type lectin domain-containing protein</fullName>
    </recommendedName>
</protein>
<feature type="domain" description="Bulb-type lectin" evidence="2">
    <location>
        <begin position="16"/>
        <end position="128"/>
    </location>
</feature>
<dbReference type="PROSITE" id="PS50927">
    <property type="entry name" value="BULB_LECTIN"/>
    <property type="match status" value="1"/>
</dbReference>
<gene>
    <name evidence="3" type="ORF">AK830_g9991</name>
</gene>
<accession>A0A0P7ATU3</accession>
<dbReference type="Proteomes" id="UP000050424">
    <property type="component" value="Unassembled WGS sequence"/>
</dbReference>
<dbReference type="SMART" id="SM00108">
    <property type="entry name" value="B_lectin"/>
    <property type="match status" value="1"/>
</dbReference>
<evidence type="ECO:0000313" key="4">
    <source>
        <dbReference type="Proteomes" id="UP000050424"/>
    </source>
</evidence>
<dbReference type="EMBL" id="LKCW01000198">
    <property type="protein sequence ID" value="KPM36586.1"/>
    <property type="molecule type" value="Genomic_DNA"/>
</dbReference>
<sequence>MVQTVPTPAPAPVRPQDRLNPGDALNINQSLKSTSSEYTLVIQGDHNCVLYQKDKGPSWPQGASPGNLAENLLFRADGELGILTTFGTPKWQSGTASRGNGSSFFQVRDDGNMVIWTDGQIVWSSRTGPAYPVATKDRIVGLRRILSHDILSSANGNFTLTLGNDINLVLTQGSLMGRGLRPRAPLEVRSNTSSLGFDGPVSELHLGDTLLIGQTMLSSAGDYKISLLPSGYLQVRQVRLNTSVVYNIIPSSMIQDAHYLSLGWDMVLEIRGADNRSL</sequence>